<gene>
    <name evidence="2" type="ORF">KQI20_04370</name>
</gene>
<dbReference type="EMBL" id="JAHLOQ010000008">
    <property type="protein sequence ID" value="MBU5335668.1"/>
    <property type="molecule type" value="Genomic_DNA"/>
</dbReference>
<dbReference type="PANTHER" id="PTHR11228">
    <property type="entry name" value="RADICAL SAM DOMAIN PROTEIN"/>
    <property type="match status" value="1"/>
</dbReference>
<organism evidence="2 3">
    <name type="scientific">Intestinibacter bartlettii</name>
    <dbReference type="NCBI Taxonomy" id="261299"/>
    <lineage>
        <taxon>Bacteria</taxon>
        <taxon>Bacillati</taxon>
        <taxon>Bacillota</taxon>
        <taxon>Clostridia</taxon>
        <taxon>Peptostreptococcales</taxon>
        <taxon>Peptostreptococcaceae</taxon>
        <taxon>Intestinibacter</taxon>
    </lineage>
</organism>
<dbReference type="RefSeq" id="WP_216568808.1">
    <property type="nucleotide sequence ID" value="NZ_JAHLOQ010000008.1"/>
</dbReference>
<evidence type="ECO:0000259" key="1">
    <source>
        <dbReference type="PROSITE" id="PS51918"/>
    </source>
</evidence>
<proteinExistence type="predicted"/>
<dbReference type="SFLD" id="SFLDS00029">
    <property type="entry name" value="Radical_SAM"/>
    <property type="match status" value="1"/>
</dbReference>
<comment type="caution">
    <text evidence="2">The sequence shown here is derived from an EMBL/GenBank/DDBJ whole genome shotgun (WGS) entry which is preliminary data.</text>
</comment>
<dbReference type="InterPro" id="IPR007197">
    <property type="entry name" value="rSAM"/>
</dbReference>
<accession>A0ABS6DV02</accession>
<dbReference type="SFLD" id="SFLDG01067">
    <property type="entry name" value="SPASM/twitch_domain_containing"/>
    <property type="match status" value="1"/>
</dbReference>
<dbReference type="Proteomes" id="UP001196301">
    <property type="component" value="Unassembled WGS sequence"/>
</dbReference>
<name>A0ABS6DV02_9FIRM</name>
<evidence type="ECO:0000313" key="2">
    <source>
        <dbReference type="EMBL" id="MBU5335668.1"/>
    </source>
</evidence>
<dbReference type="CDD" id="cd01335">
    <property type="entry name" value="Radical_SAM"/>
    <property type="match status" value="1"/>
</dbReference>
<sequence>MLVYDLKVGYSCNNRCKHCVIEDSKNKLISNNIKMDLTTQECLDQIDKELKKGIKHIVLTGGEVTLRKDFNILIKKCIDNNLGITVQTNGRMLSNDRVIESINNIDDIRFVVALHGANSYTHDNITQIQGSFEETCQGISTMVKQNKLVIIKVVISKINMLELEDIVKLANNLGVKYICFAFPHAQGGARINFNEVIPTYSNIKDILEKVINKSEEMKVNIEFEAVPFCIIPKHMRLVGELKYLRSSSICTQVKEKTFEWDDIRKSIKRKGKNCFKCSLDSVCEGPWSEYIDAFGEDELKPIILSEENKNKILNAICKFGLNKI</sequence>
<protein>
    <submittedName>
        <fullName evidence="2">Radical SAM protein</fullName>
    </submittedName>
</protein>
<dbReference type="PANTHER" id="PTHR11228:SF7">
    <property type="entry name" value="PQQA PEPTIDE CYCLASE"/>
    <property type="match status" value="1"/>
</dbReference>
<reference evidence="2 3" key="1">
    <citation type="submission" date="2021-06" db="EMBL/GenBank/DDBJ databases">
        <authorList>
            <person name="Sun Q."/>
            <person name="Li D."/>
        </authorList>
    </citation>
    <scope>NUCLEOTIDE SEQUENCE [LARGE SCALE GENOMIC DNA]</scope>
    <source>
        <strain evidence="2 3">N19</strain>
    </source>
</reference>
<feature type="domain" description="Radical SAM core" evidence="1">
    <location>
        <begin position="1"/>
        <end position="236"/>
    </location>
</feature>
<keyword evidence="3" id="KW-1185">Reference proteome</keyword>
<evidence type="ECO:0000313" key="3">
    <source>
        <dbReference type="Proteomes" id="UP001196301"/>
    </source>
</evidence>
<dbReference type="PROSITE" id="PS51918">
    <property type="entry name" value="RADICAL_SAM"/>
    <property type="match status" value="1"/>
</dbReference>
<dbReference type="InterPro" id="IPR050377">
    <property type="entry name" value="Radical_SAM_PqqE_MftC-like"/>
</dbReference>
<dbReference type="Pfam" id="PF04055">
    <property type="entry name" value="Radical_SAM"/>
    <property type="match status" value="1"/>
</dbReference>